<evidence type="ECO:0000313" key="2">
    <source>
        <dbReference type="EMBL" id="CAF2922072.1"/>
    </source>
</evidence>
<protein>
    <submittedName>
        <fullName evidence="2">(salmon louse) hypothetical protein</fullName>
    </submittedName>
</protein>
<dbReference type="Gene3D" id="3.90.190.10">
    <property type="entry name" value="Protein tyrosine phosphatase superfamily"/>
    <property type="match status" value="1"/>
</dbReference>
<reference evidence="2" key="1">
    <citation type="submission" date="2021-02" db="EMBL/GenBank/DDBJ databases">
        <authorList>
            <person name="Bekaert M."/>
        </authorList>
    </citation>
    <scope>NUCLEOTIDE SEQUENCE</scope>
    <source>
        <strain evidence="2">IoA-00</strain>
    </source>
</reference>
<accession>A0A7R8CT15</accession>
<feature type="region of interest" description="Disordered" evidence="1">
    <location>
        <begin position="1"/>
        <end position="45"/>
    </location>
</feature>
<dbReference type="AlphaFoldDB" id="A0A7R8CT15"/>
<dbReference type="InterPro" id="IPR051274">
    <property type="entry name" value="3-5_Exoribonuclease"/>
</dbReference>
<dbReference type="PANTHER" id="PTHR23044:SF61">
    <property type="entry name" value="3'-5' EXORIBONUCLEASE 1-RELATED"/>
    <property type="match status" value="1"/>
</dbReference>
<proteinExistence type="predicted"/>
<dbReference type="EMBL" id="HG994583">
    <property type="protein sequence ID" value="CAF2922072.1"/>
    <property type="molecule type" value="Genomic_DNA"/>
</dbReference>
<dbReference type="SUPFAM" id="SSF52799">
    <property type="entry name" value="(Phosphotyrosine protein) phosphatases II"/>
    <property type="match status" value="1"/>
</dbReference>
<dbReference type="SMART" id="SM01301">
    <property type="entry name" value="PTPlike_phytase"/>
    <property type="match status" value="1"/>
</dbReference>
<dbReference type="PANTHER" id="PTHR23044">
    <property type="entry name" value="3'-5' EXONUCLEASE ERI1-RELATED"/>
    <property type="match status" value="1"/>
</dbReference>
<dbReference type="InterPro" id="IPR029021">
    <property type="entry name" value="Prot-tyrosine_phosphatase-like"/>
</dbReference>
<dbReference type="InterPro" id="IPR036397">
    <property type="entry name" value="RNaseH_sf"/>
</dbReference>
<evidence type="ECO:0000256" key="1">
    <source>
        <dbReference type="SAM" id="MobiDB-lite"/>
    </source>
</evidence>
<sequence>MSNNDAGNTSHYIMRGSPPRNKFKKDGKKNLQNTGGGSSMPQNSRKYINKLPNEMVLLIKLPFKKEKLEEVGLASNHNVHYFVVIDFQATFKERNPNNYKYEIIEYRAVLISSCTIEVEDTFHKYIRSLINPNLRTFCKNLNGISQKIVNAIDPFLIVHDSDDLIVNWNQNKDSFISKPVTLPLLFRNMPPIGSTSENVLLIIRTPVITIFTKHQLQAMFICLGMEFEGSPYSRTYVYYLNHRYFRIKSKMAAATSTEAFMLELVKEGCEWIKSDAYYKKKKQEEDELKKNNPMKNTVLKFDQFENIHRLPKNVLAFEGAPNFRQVPGYLVFGCGQPTKSGFKDLLEYLLKEASLKKIIWTNMRQEPVVYMNGHPFTPRHQDRLNENMEFPNSSGEYIESLQTSLVDETRKAIQETIDDRFVPEEDKGKVTYFRDTYAEHPDDRLNIKHIVALEDPKTSLVTLSGMYDQLTELGYPLSYVRLPIVDEKAPLEKDFELFLDTFKNIDKDSGCVFNCQMGKGRTTTGMVLACLFKDIYCGDKSRVYYDPSHEVNPDDYADEEEVLEEKANRGQYKVVYDLFKYLPEAREGKAHLDKLIDLCGTPAEGGTGLQNLRECIQWSQTKFDFEPKIKKPFWKQMGKNFIERYCYLILFTTYVKLYESRDFDTSFSLWLDIRAELREVVYNGMINFEWI</sequence>
<evidence type="ECO:0000313" key="3">
    <source>
        <dbReference type="Proteomes" id="UP000675881"/>
    </source>
</evidence>
<organism evidence="2 3">
    <name type="scientific">Lepeophtheirus salmonis</name>
    <name type="common">Salmon louse</name>
    <name type="synonym">Caligus salmonis</name>
    <dbReference type="NCBI Taxonomy" id="72036"/>
    <lineage>
        <taxon>Eukaryota</taxon>
        <taxon>Metazoa</taxon>
        <taxon>Ecdysozoa</taxon>
        <taxon>Arthropoda</taxon>
        <taxon>Crustacea</taxon>
        <taxon>Multicrustacea</taxon>
        <taxon>Hexanauplia</taxon>
        <taxon>Copepoda</taxon>
        <taxon>Siphonostomatoida</taxon>
        <taxon>Caligidae</taxon>
        <taxon>Lepeophtheirus</taxon>
    </lineage>
</organism>
<keyword evidence="3" id="KW-1185">Reference proteome</keyword>
<dbReference type="InterPro" id="IPR012337">
    <property type="entry name" value="RNaseH-like_sf"/>
</dbReference>
<dbReference type="Pfam" id="PF14566">
    <property type="entry name" value="PTPlike_phytase"/>
    <property type="match status" value="1"/>
</dbReference>
<dbReference type="GO" id="GO:0003676">
    <property type="term" value="F:nucleic acid binding"/>
    <property type="evidence" value="ECO:0007669"/>
    <property type="project" value="InterPro"/>
</dbReference>
<feature type="compositionally biased region" description="Polar residues" evidence="1">
    <location>
        <begin position="1"/>
        <end position="11"/>
    </location>
</feature>
<gene>
    <name evidence="2" type="ORF">LSAA_8747</name>
</gene>
<dbReference type="Proteomes" id="UP000675881">
    <property type="component" value="Chromosome 4"/>
</dbReference>
<dbReference type="Gene3D" id="3.30.420.10">
    <property type="entry name" value="Ribonuclease H-like superfamily/Ribonuclease H"/>
    <property type="match status" value="1"/>
</dbReference>
<name>A0A7R8CT15_LEPSM</name>
<dbReference type="SUPFAM" id="SSF53098">
    <property type="entry name" value="Ribonuclease H-like"/>
    <property type="match status" value="1"/>
</dbReference>
<dbReference type="OrthoDB" id="66369at2759"/>